<dbReference type="InterPro" id="IPR016163">
    <property type="entry name" value="Ald_DH_C"/>
</dbReference>
<evidence type="ECO:0000313" key="10">
    <source>
        <dbReference type="EMBL" id="PKU22897.1"/>
    </source>
</evidence>
<feature type="domain" description="Aldehyde dehydrogenase" evidence="9">
    <location>
        <begin position="19"/>
        <end position="456"/>
    </location>
</feature>
<feature type="active site" evidence="5 6">
    <location>
        <position position="230"/>
    </location>
</feature>
<evidence type="ECO:0000256" key="3">
    <source>
        <dbReference type="ARBA" id="ARBA00023027"/>
    </source>
</evidence>
<evidence type="ECO:0000256" key="4">
    <source>
        <dbReference type="PIRNR" id="PIRNR036492"/>
    </source>
</evidence>
<dbReference type="GO" id="GO:0005737">
    <property type="term" value="C:cytoplasm"/>
    <property type="evidence" value="ECO:0007669"/>
    <property type="project" value="TreeGrafter"/>
</dbReference>
<evidence type="ECO:0000256" key="8">
    <source>
        <dbReference type="SAM" id="MobiDB-lite"/>
    </source>
</evidence>
<evidence type="ECO:0000313" key="11">
    <source>
        <dbReference type="Proteomes" id="UP000233293"/>
    </source>
</evidence>
<dbReference type="InterPro" id="IPR015590">
    <property type="entry name" value="Aldehyde_DH_dom"/>
</dbReference>
<dbReference type="EMBL" id="PIUM01000026">
    <property type="protein sequence ID" value="PKU22897.1"/>
    <property type="molecule type" value="Genomic_DNA"/>
</dbReference>
<dbReference type="CDD" id="cd07133">
    <property type="entry name" value="ALDH_CALDH_CalB"/>
    <property type="match status" value="1"/>
</dbReference>
<organism evidence="10 11">
    <name type="scientific">Telmatospirillum siberiense</name>
    <dbReference type="NCBI Taxonomy" id="382514"/>
    <lineage>
        <taxon>Bacteria</taxon>
        <taxon>Pseudomonadati</taxon>
        <taxon>Pseudomonadota</taxon>
        <taxon>Alphaproteobacteria</taxon>
        <taxon>Rhodospirillales</taxon>
        <taxon>Rhodospirillaceae</taxon>
        <taxon>Telmatospirillum</taxon>
    </lineage>
</organism>
<accession>A0A2N3PR65</accession>
<dbReference type="InterPro" id="IPR016161">
    <property type="entry name" value="Ald_DH/histidinol_DH"/>
</dbReference>
<feature type="region of interest" description="Disordered" evidence="8">
    <location>
        <begin position="1"/>
        <end position="21"/>
    </location>
</feature>
<reference evidence="11" key="1">
    <citation type="submission" date="2017-12" db="EMBL/GenBank/DDBJ databases">
        <title>Draft genome sequence of Telmatospirillum siberiense 26-4b1T, an acidotolerant peatland alphaproteobacterium potentially involved in sulfur cycling.</title>
        <authorList>
            <person name="Hausmann B."/>
            <person name="Pjevac P."/>
            <person name="Schreck K."/>
            <person name="Herbold C.W."/>
            <person name="Daims H."/>
            <person name="Wagner M."/>
            <person name="Pester M."/>
            <person name="Loy A."/>
        </authorList>
    </citation>
    <scope>NUCLEOTIDE SEQUENCE [LARGE SCALE GENOMIC DNA]</scope>
    <source>
        <strain evidence="11">26-4b1</strain>
    </source>
</reference>
<evidence type="ECO:0000256" key="5">
    <source>
        <dbReference type="PIRSR" id="PIRSR036492-1"/>
    </source>
</evidence>
<dbReference type="SUPFAM" id="SSF53720">
    <property type="entry name" value="ALDH-like"/>
    <property type="match status" value="1"/>
</dbReference>
<dbReference type="InterPro" id="IPR016160">
    <property type="entry name" value="Ald_DH_CS_CYS"/>
</dbReference>
<dbReference type="Gene3D" id="3.40.309.10">
    <property type="entry name" value="Aldehyde Dehydrogenase, Chain A, domain 2"/>
    <property type="match status" value="1"/>
</dbReference>
<gene>
    <name evidence="10" type="ORF">CWS72_19475</name>
</gene>
<keyword evidence="3" id="KW-0520">NAD</keyword>
<dbReference type="Gene3D" id="3.40.605.10">
    <property type="entry name" value="Aldehyde Dehydrogenase, Chain A, domain 1"/>
    <property type="match status" value="1"/>
</dbReference>
<evidence type="ECO:0000256" key="6">
    <source>
        <dbReference type="PROSITE-ProRule" id="PRU10007"/>
    </source>
</evidence>
<dbReference type="InterPro" id="IPR029510">
    <property type="entry name" value="Ald_DH_CS_GLU"/>
</dbReference>
<dbReference type="PROSITE" id="PS00687">
    <property type="entry name" value="ALDEHYDE_DEHYDR_GLU"/>
    <property type="match status" value="1"/>
</dbReference>
<keyword evidence="2 4" id="KW-0560">Oxidoreductase</keyword>
<dbReference type="PROSITE" id="PS00070">
    <property type="entry name" value="ALDEHYDE_DEHYDR_CYS"/>
    <property type="match status" value="1"/>
</dbReference>
<feature type="active site" evidence="5">
    <location>
        <position position="264"/>
    </location>
</feature>
<dbReference type="Pfam" id="PF00171">
    <property type="entry name" value="Aldedh"/>
    <property type="match status" value="1"/>
</dbReference>
<comment type="caution">
    <text evidence="10">The sequence shown here is derived from an EMBL/GenBank/DDBJ whole genome shotgun (WGS) entry which is preliminary data.</text>
</comment>
<dbReference type="AlphaFoldDB" id="A0A2N3PR65"/>
<dbReference type="Proteomes" id="UP000233293">
    <property type="component" value="Unassembled WGS sequence"/>
</dbReference>
<comment type="similarity">
    <text evidence="1 4 7">Belongs to the aldehyde dehydrogenase family.</text>
</comment>
<protein>
    <recommendedName>
        <fullName evidence="4">Aldehyde dehydrogenase</fullName>
    </recommendedName>
</protein>
<name>A0A2N3PR65_9PROT</name>
<dbReference type="GO" id="GO:0004029">
    <property type="term" value="F:aldehyde dehydrogenase (NAD+) activity"/>
    <property type="evidence" value="ECO:0007669"/>
    <property type="project" value="TreeGrafter"/>
</dbReference>
<proteinExistence type="inferred from homology"/>
<dbReference type="GO" id="GO:0006081">
    <property type="term" value="P:aldehyde metabolic process"/>
    <property type="evidence" value="ECO:0007669"/>
    <property type="project" value="InterPro"/>
</dbReference>
<dbReference type="PANTHER" id="PTHR43570:SF20">
    <property type="entry name" value="ALDEHYDE DEHYDROGENASE ALDX-RELATED"/>
    <property type="match status" value="1"/>
</dbReference>
<dbReference type="OrthoDB" id="9812625at2"/>
<evidence type="ECO:0000256" key="2">
    <source>
        <dbReference type="ARBA" id="ARBA00023002"/>
    </source>
</evidence>
<dbReference type="InterPro" id="IPR012394">
    <property type="entry name" value="Aldehyde_DH_NAD(P)"/>
</dbReference>
<keyword evidence="11" id="KW-1185">Reference proteome</keyword>
<dbReference type="InterPro" id="IPR016162">
    <property type="entry name" value="Ald_DH_N"/>
</dbReference>
<dbReference type="PANTHER" id="PTHR43570">
    <property type="entry name" value="ALDEHYDE DEHYDROGENASE"/>
    <property type="match status" value="1"/>
</dbReference>
<sequence length="487" mass="53462">MSSPDGLADDEATAETTTGAQHLRRAFQIQKQAYLQDMAPDRKRRTDRLDRLARLIERHDRAFAKAISADFGHRSHHETQMMEILPVLAAIKNAKRHLGSWMQTRRLPTARHFRPGQTRLIRQPLGVVGIVAPWNYPLQLSAGPAVGALAAGNRVMIKPSDSTPRFAALFQELARRVFGEDELLVVDPDAETARAFVALPFDHLLFTGSAQTGRLVAAAAAPNLTPVTLELGGKSPAIVDPSANLAKTALRLAQSKLVNAGQTCVAPDYALVPTGYEEHLVDLLRKAITRLYPRIIANPDYSSIINERHFTRLKALLADAHAKGATIIEINPGRETADPSLRKFLPTLVLGATGEMRLMQEEIFGPILPILTYDDLGDVIAGLGQCDRPLALYWFGEDHGQRERVLQETVSGGVTINDCLWHAGQENAPFGGVGASGSGAYHGEYGFRTFSQEKTVFLQGRRSGISLLYPPYGVIFRMVMTALRRMI</sequence>
<evidence type="ECO:0000259" key="9">
    <source>
        <dbReference type="Pfam" id="PF00171"/>
    </source>
</evidence>
<dbReference type="PIRSF" id="PIRSF036492">
    <property type="entry name" value="ALDH"/>
    <property type="match status" value="1"/>
</dbReference>
<evidence type="ECO:0000256" key="1">
    <source>
        <dbReference type="ARBA" id="ARBA00009986"/>
    </source>
</evidence>
<evidence type="ECO:0000256" key="7">
    <source>
        <dbReference type="RuleBase" id="RU003345"/>
    </source>
</evidence>